<dbReference type="PANTHER" id="PTHR30033">
    <property type="entry name" value="FLAGELLAR HOOK-ASSOCIATED PROTEIN 1"/>
    <property type="match status" value="1"/>
</dbReference>
<evidence type="ECO:0000313" key="8">
    <source>
        <dbReference type="EMBL" id="AEI89351.1"/>
    </source>
</evidence>
<comment type="similarity">
    <text evidence="3">Belongs to the flagella basal body rod proteins family.</text>
</comment>
<keyword evidence="9" id="KW-1185">Reference proteome</keyword>
<gene>
    <name evidence="8" type="primary">flgK</name>
    <name evidence="8" type="ordered locus">midi_01074</name>
</gene>
<organism evidence="8 9">
    <name type="scientific">Midichloria mitochondrii (strain IricVA)</name>
    <dbReference type="NCBI Taxonomy" id="696127"/>
    <lineage>
        <taxon>Bacteria</taxon>
        <taxon>Pseudomonadati</taxon>
        <taxon>Pseudomonadota</taxon>
        <taxon>Alphaproteobacteria</taxon>
        <taxon>Rickettsiales</taxon>
        <taxon>Candidatus Midichloriaceae</taxon>
        <taxon>Candidatus Midichloria</taxon>
    </lineage>
</organism>
<sequence>MANIYNIFSSGSKIVNEGVVTATRNSESAAVDSLYIRTDVKYTDDRFGNIEAKLNAAINTDLTKGYIDMVSQAERSKIMDEYSNRIINAIGQPNDAFALHNLFNKVNGILSDLHRNGDRKAIIALNKLTKKLNSIHETLQDMRGEADLNIEKSIFEINQLLATVREGNKVLRENQQRKDEQIYVDTQKSIWAATSELAKYFSIATKTLNDGTQEINIVTDREIYNLVGRSSATEFAYKSEGVSNILSEEPFNRIVLRKLGVSSKSLYAVDDFTVVSSGTDSTNTEYKIQSGILGGLLEARDGLLADALTNINKLSEKLMRNMNSMHNALTSRAGAPLLSGSVNFNLDSTVAARGKALIALVDENGRPANYEGQDFVPLELDMAELDLNSTGQTNVRSIITRINDYFSADNRRVEVSGLYDIKLVSKSPQITNTNILELGIEVTNAMQTSETGFKITNLKVTNGAGIELKSDTNLNTLNMIAAGARQKIIPGLSIDTNNSIDASGNPIVAPTYPYTVELIVEVQSIDDSGPVYSKIVYEIGDPAFYANNVNGILGKSFSAKEVLPPNSGDTNFGKLKVTNPTNILTSSLVNESGAQISEAGIGGFLELRTNTNKYKIAILQVDEQMSGKANNVDRMLTAGFSEFFGLNDLFRPRDASNFQNYKNAAKDISIRNDILKNSKLFSYSQLTIYRKEGEKGNVVSSCEVGLSNYRIESKWPIIATDISKNIGNLIFHSECKHREFKSLHENQVSILENIEAELNTQQGFDDDQSKYDLFQLSSMQSALSIAFSNTLKVNQAFLDAFK</sequence>
<keyword evidence="8" id="KW-0966">Cell projection</keyword>
<evidence type="ECO:0000256" key="3">
    <source>
        <dbReference type="ARBA" id="ARBA00009677"/>
    </source>
</evidence>
<dbReference type="GO" id="GO:0044780">
    <property type="term" value="P:bacterial-type flagellum assembly"/>
    <property type="evidence" value="ECO:0007669"/>
    <property type="project" value="InterPro"/>
</dbReference>
<evidence type="ECO:0000313" key="9">
    <source>
        <dbReference type="Proteomes" id="UP000006639"/>
    </source>
</evidence>
<dbReference type="PANTHER" id="PTHR30033:SF2">
    <property type="entry name" value="FLAGELLAR HOOK PROTEIN"/>
    <property type="match status" value="1"/>
</dbReference>
<dbReference type="GO" id="GO:0009424">
    <property type="term" value="C:bacterial-type flagellum hook"/>
    <property type="evidence" value="ECO:0007669"/>
    <property type="project" value="InterPro"/>
</dbReference>
<keyword evidence="6" id="KW-0975">Bacterial flagellum</keyword>
<dbReference type="HOGENOM" id="CLU_350464_0_0_5"/>
<dbReference type="RefSeq" id="WP_013951544.1">
    <property type="nucleotide sequence ID" value="NC_015722.1"/>
</dbReference>
<evidence type="ECO:0000256" key="6">
    <source>
        <dbReference type="ARBA" id="ARBA00023143"/>
    </source>
</evidence>
<dbReference type="STRING" id="696127.midi_01074"/>
<keyword evidence="5" id="KW-0964">Secreted</keyword>
<dbReference type="GO" id="GO:0005576">
    <property type="term" value="C:extracellular region"/>
    <property type="evidence" value="ECO:0007669"/>
    <property type="project" value="UniProtKB-SubCell"/>
</dbReference>
<comment type="subcellular location">
    <subcellularLocation>
        <location evidence="1">Bacterial flagellum</location>
    </subcellularLocation>
    <subcellularLocation>
        <location evidence="2">Secreted</location>
    </subcellularLocation>
</comment>
<dbReference type="AlphaFoldDB" id="F7XTZ2"/>
<proteinExistence type="inferred from homology"/>
<dbReference type="KEGG" id="mmn:midi_01074"/>
<accession>F7XTZ2</accession>
<dbReference type="InterPro" id="IPR002371">
    <property type="entry name" value="FlgK"/>
</dbReference>
<protein>
    <recommendedName>
        <fullName evidence="4">Flagellar hook-associated protein 1</fullName>
    </recommendedName>
</protein>
<keyword evidence="8" id="KW-0969">Cilium</keyword>
<dbReference type="InterPro" id="IPR053927">
    <property type="entry name" value="FlgK_helical"/>
</dbReference>
<evidence type="ECO:0000259" key="7">
    <source>
        <dbReference type="Pfam" id="PF22638"/>
    </source>
</evidence>
<keyword evidence="8" id="KW-0282">Flagellum</keyword>
<evidence type="ECO:0000256" key="1">
    <source>
        <dbReference type="ARBA" id="ARBA00004365"/>
    </source>
</evidence>
<reference evidence="8 9" key="1">
    <citation type="journal article" date="2011" name="Mol. Biol. Evol.">
        <title>Phylogenomic evidence for the presence of a flagellum and cbb3 oxidase in the free-living mitochondrial ancestor.</title>
        <authorList>
            <person name="Sassera D."/>
            <person name="Lo N."/>
            <person name="Epis S."/>
            <person name="D'Auria G."/>
            <person name="Montagna M."/>
            <person name="Comandatore F."/>
            <person name="Horner D."/>
            <person name="Pereto J."/>
            <person name="Luciano A.M."/>
            <person name="Franciosi F."/>
            <person name="Ferri E."/>
            <person name="Crotti E."/>
            <person name="Bazzocchi C."/>
            <person name="Daffonchio D."/>
            <person name="Sacchi L."/>
            <person name="Moya A."/>
            <person name="Latorre A."/>
            <person name="Bandi C."/>
        </authorList>
    </citation>
    <scope>NUCLEOTIDE SEQUENCE [LARGE SCALE GENOMIC DNA]</scope>
    <source>
        <strain evidence="8 9">IricVA</strain>
    </source>
</reference>
<feature type="domain" description="Flagellar hook-associated protein FlgK helical" evidence="7">
    <location>
        <begin position="98"/>
        <end position="328"/>
    </location>
</feature>
<dbReference type="OrthoDB" id="7181295at2"/>
<dbReference type="GO" id="GO:0005198">
    <property type="term" value="F:structural molecule activity"/>
    <property type="evidence" value="ECO:0007669"/>
    <property type="project" value="InterPro"/>
</dbReference>
<evidence type="ECO:0000256" key="5">
    <source>
        <dbReference type="ARBA" id="ARBA00022525"/>
    </source>
</evidence>
<dbReference type="Pfam" id="PF22638">
    <property type="entry name" value="FlgK_D1"/>
    <property type="match status" value="1"/>
</dbReference>
<dbReference type="EMBL" id="CP002130">
    <property type="protein sequence ID" value="AEI89351.1"/>
    <property type="molecule type" value="Genomic_DNA"/>
</dbReference>
<evidence type="ECO:0000256" key="2">
    <source>
        <dbReference type="ARBA" id="ARBA00004613"/>
    </source>
</evidence>
<dbReference type="Proteomes" id="UP000006639">
    <property type="component" value="Chromosome"/>
</dbReference>
<evidence type="ECO:0000256" key="4">
    <source>
        <dbReference type="ARBA" id="ARBA00016244"/>
    </source>
</evidence>
<name>F7XTZ2_MIDMI</name>